<dbReference type="Gene3D" id="1.25.10.10">
    <property type="entry name" value="Leucine-rich Repeat Variant"/>
    <property type="match status" value="1"/>
</dbReference>
<dbReference type="PANTHER" id="PTHR21331:SF2">
    <property type="entry name" value="BRCA1-ASSOCIATED ATM ACTIVATOR 1"/>
    <property type="match status" value="1"/>
</dbReference>
<dbReference type="EMBL" id="CM015714">
    <property type="protein sequence ID" value="KAF3687878.1"/>
    <property type="molecule type" value="Genomic_DNA"/>
</dbReference>
<evidence type="ECO:0000256" key="2">
    <source>
        <dbReference type="ARBA" id="ARBA00022490"/>
    </source>
</evidence>
<comment type="similarity">
    <text evidence="3">Belongs to the BRAT1 family.</text>
</comment>
<keyword evidence="2" id="KW-0963">Cytoplasm</keyword>
<evidence type="ECO:0000313" key="5">
    <source>
        <dbReference type="Proteomes" id="UP000503349"/>
    </source>
</evidence>
<dbReference type="Proteomes" id="UP000503349">
    <property type="component" value="Chromosome 3"/>
</dbReference>
<dbReference type="SUPFAM" id="SSF48371">
    <property type="entry name" value="ARM repeat"/>
    <property type="match status" value="1"/>
</dbReference>
<keyword evidence="5" id="KW-1185">Reference proteome</keyword>
<accession>A0A6G1PCX6</accession>
<reference evidence="4 5" key="1">
    <citation type="submission" date="2019-02" db="EMBL/GenBank/DDBJ databases">
        <title>Opniocepnalus argus genome.</title>
        <authorList>
            <person name="Zhou C."/>
            <person name="Xiao S."/>
        </authorList>
    </citation>
    <scope>NUCLEOTIDE SEQUENCE [LARGE SCALE GENOMIC DNA]</scope>
    <source>
        <strain evidence="4">OARG1902GOOAL</strain>
        <tissue evidence="4">Muscle</tissue>
    </source>
</reference>
<reference evidence="5" key="2">
    <citation type="submission" date="2019-02" db="EMBL/GenBank/DDBJ databases">
        <title>Opniocepnalus argus Var Kimnra genome.</title>
        <authorList>
            <person name="Zhou C."/>
            <person name="Xiao S."/>
        </authorList>
    </citation>
    <scope>NUCLEOTIDE SEQUENCE [LARGE SCALE GENOMIC DNA]</scope>
</reference>
<comment type="subcellular location">
    <subcellularLocation>
        <location evidence="1">Cytoplasm</location>
    </subcellularLocation>
</comment>
<dbReference type="GO" id="GO:0005634">
    <property type="term" value="C:nucleus"/>
    <property type="evidence" value="ECO:0007669"/>
    <property type="project" value="TreeGrafter"/>
</dbReference>
<dbReference type="PANTHER" id="PTHR21331">
    <property type="entry name" value="BRCA1-ASSOCIATED ATM ACTIVATOR 1"/>
    <property type="match status" value="1"/>
</dbReference>
<dbReference type="GO" id="GO:0006974">
    <property type="term" value="P:DNA damage response"/>
    <property type="evidence" value="ECO:0007669"/>
    <property type="project" value="InterPro"/>
</dbReference>
<protein>
    <submittedName>
        <fullName evidence="4">BRCA1-associated ATM activator 1 BRCA1-associated protein required for ATM activation protein 1</fullName>
    </submittedName>
</protein>
<dbReference type="AlphaFoldDB" id="A0A6G1PCX6"/>
<dbReference type="InterPro" id="IPR038904">
    <property type="entry name" value="BRAT1"/>
</dbReference>
<organism evidence="4 5">
    <name type="scientific">Channa argus</name>
    <name type="common">Northern snakehead</name>
    <name type="synonym">Ophicephalus argus</name>
    <dbReference type="NCBI Taxonomy" id="215402"/>
    <lineage>
        <taxon>Eukaryota</taxon>
        <taxon>Metazoa</taxon>
        <taxon>Chordata</taxon>
        <taxon>Craniata</taxon>
        <taxon>Vertebrata</taxon>
        <taxon>Euteleostomi</taxon>
        <taxon>Actinopterygii</taxon>
        <taxon>Neopterygii</taxon>
        <taxon>Teleostei</taxon>
        <taxon>Neoteleostei</taxon>
        <taxon>Acanthomorphata</taxon>
        <taxon>Anabantaria</taxon>
        <taxon>Anabantiformes</taxon>
        <taxon>Channoidei</taxon>
        <taxon>Channidae</taxon>
        <taxon>Channa</taxon>
    </lineage>
</organism>
<evidence type="ECO:0000256" key="1">
    <source>
        <dbReference type="ARBA" id="ARBA00004496"/>
    </source>
</evidence>
<evidence type="ECO:0000313" key="4">
    <source>
        <dbReference type="EMBL" id="KAF3687878.1"/>
    </source>
</evidence>
<sequence>MDRECVSLLPRVCEVLADSARSLPDDTSLEKLLDWFTELTKTGGSLLESCPCLLEFISTAVYNPTLDPVVLSFTLKLTGLVAASEDGFRMLQECSVLDLVFNLQRWKEAGLWDDPSIRIGWIRGLQSMLQNLKALSFFVQSGFIEPLLQLQKDTSLFVASAANQMLAHTMLFFQPPFSAGSNGISKKAEDDQRIDASSTAITMDTSAEYTAVVLAISKYFKESLVPSENAQQHQSLQLLKLLTLLLDQARPLLRETLLRSIGDSLEELVESDHSHLTLPLMDVILAAHSSSRADKPDKHITHLLSSMMDINKPAHLIHAAAAILRRGHHDTDHTRWAVNILLLPLNIITGQSLLGSSTAAVKHQFSTMEYLKHKTSCISMLCVSLANTPKITQMPADVLPCPPGVIVTAVLSLLGICSGYTSLSHTGCNVVFRNIIGSGKVQKCALETLTALSCCPDLLEVVKKRVCDMRWEVRDSTIEFLGKMAGLMKPAGEECDILGSPTCTTALLREALKDPESYVRASSISALAQTQANSWQQGAAVTQEQTEIVSQLLQILSQDTEGLARRAVIQYFIAWFSYSSTHPPPSLSTSSSSLLMNSVRSVLSLGIADLDWEVKFHTLKLAGLLLDETFSSHSSKSSDSNPALLHPYAVVSKQAYTLHTQTGTQTEVVESDFAGVLSNLVELGVISALLCGLVDCDRPVGLKACQLLITLRDTVCPLSLRALDATTAMATVAMVSCEVPGWGWGQEIKNTLAMKASDWDNKLSASAEKSFSGADEVDSEEEREHGARVGGDCVRVGVCEVLRGLDLDERLNVLTQSSDHVLNSPLSLLQDILTANATHAHPNTQPGKEVIVDCY</sequence>
<evidence type="ECO:0000256" key="3">
    <source>
        <dbReference type="ARBA" id="ARBA00061308"/>
    </source>
</evidence>
<dbReference type="InterPro" id="IPR016024">
    <property type="entry name" value="ARM-type_fold"/>
</dbReference>
<name>A0A6G1PCX6_CHAAH</name>
<gene>
    <name evidence="4" type="ORF">EXN66_Car003550</name>
</gene>
<proteinExistence type="inferred from homology"/>
<dbReference type="InterPro" id="IPR011989">
    <property type="entry name" value="ARM-like"/>
</dbReference>
<dbReference type="GO" id="GO:0008283">
    <property type="term" value="P:cell population proliferation"/>
    <property type="evidence" value="ECO:0007669"/>
    <property type="project" value="InterPro"/>
</dbReference>
<dbReference type="GO" id="GO:0005737">
    <property type="term" value="C:cytoplasm"/>
    <property type="evidence" value="ECO:0007669"/>
    <property type="project" value="UniProtKB-SubCell"/>
</dbReference>